<evidence type="ECO:0000256" key="1">
    <source>
        <dbReference type="SAM" id="MobiDB-lite"/>
    </source>
</evidence>
<sequence length="245" mass="27508">MPDCSNLSLTCWKIYNAVVSVLFENVRILDEFSLVDLSHFFDKCPHIKSAARHVPLIQWDSEFVAATISTDIIHAGIASFPSIMSLRLDINTAPHLCWMLGVHRLFLALRNKGINKLDITIADCVNSRSETMPSLWCNPPIPYYCLPGIEDLCITIVMNHFHGWLWLDYIKDLILASKETLTALAFSTMLNADVFPISQVLTDYPVRRRCRWSNPDSSFPAPRGTQAAGDSSIQRSSDPLTTHSG</sequence>
<gene>
    <name evidence="2" type="ORF">BDN71DRAFT_1458486</name>
</gene>
<dbReference type="EMBL" id="MU154776">
    <property type="protein sequence ID" value="KAF9487456.1"/>
    <property type="molecule type" value="Genomic_DNA"/>
</dbReference>
<accession>A0A9P5ZKF9</accession>
<reference evidence="2" key="1">
    <citation type="submission" date="2020-11" db="EMBL/GenBank/DDBJ databases">
        <authorList>
            <consortium name="DOE Joint Genome Institute"/>
            <person name="Ahrendt S."/>
            <person name="Riley R."/>
            <person name="Andreopoulos W."/>
            <person name="Labutti K."/>
            <person name="Pangilinan J."/>
            <person name="Ruiz-Duenas F.J."/>
            <person name="Barrasa J.M."/>
            <person name="Sanchez-Garcia M."/>
            <person name="Camarero S."/>
            <person name="Miyauchi S."/>
            <person name="Serrano A."/>
            <person name="Linde D."/>
            <person name="Babiker R."/>
            <person name="Drula E."/>
            <person name="Ayuso-Fernandez I."/>
            <person name="Pacheco R."/>
            <person name="Padilla G."/>
            <person name="Ferreira P."/>
            <person name="Barriuso J."/>
            <person name="Kellner H."/>
            <person name="Castanera R."/>
            <person name="Alfaro M."/>
            <person name="Ramirez L."/>
            <person name="Pisabarro A.G."/>
            <person name="Kuo A."/>
            <person name="Tritt A."/>
            <person name="Lipzen A."/>
            <person name="He G."/>
            <person name="Yan M."/>
            <person name="Ng V."/>
            <person name="Cullen D."/>
            <person name="Martin F."/>
            <person name="Rosso M.-N."/>
            <person name="Henrissat B."/>
            <person name="Hibbett D."/>
            <person name="Martinez A.T."/>
            <person name="Grigoriev I.V."/>
        </authorList>
    </citation>
    <scope>NUCLEOTIDE SEQUENCE</scope>
    <source>
        <strain evidence="2">ATCC 90797</strain>
    </source>
</reference>
<organism evidence="2 3">
    <name type="scientific">Pleurotus eryngii</name>
    <name type="common">Boletus of the steppes</name>
    <dbReference type="NCBI Taxonomy" id="5323"/>
    <lineage>
        <taxon>Eukaryota</taxon>
        <taxon>Fungi</taxon>
        <taxon>Dikarya</taxon>
        <taxon>Basidiomycota</taxon>
        <taxon>Agaricomycotina</taxon>
        <taxon>Agaricomycetes</taxon>
        <taxon>Agaricomycetidae</taxon>
        <taxon>Agaricales</taxon>
        <taxon>Pleurotineae</taxon>
        <taxon>Pleurotaceae</taxon>
        <taxon>Pleurotus</taxon>
    </lineage>
</organism>
<protein>
    <submittedName>
        <fullName evidence="2">Uncharacterized protein</fullName>
    </submittedName>
</protein>
<evidence type="ECO:0000313" key="2">
    <source>
        <dbReference type="EMBL" id="KAF9487456.1"/>
    </source>
</evidence>
<feature type="compositionally biased region" description="Polar residues" evidence="1">
    <location>
        <begin position="228"/>
        <end position="245"/>
    </location>
</feature>
<name>A0A9P5ZKF9_PLEER</name>
<feature type="region of interest" description="Disordered" evidence="1">
    <location>
        <begin position="215"/>
        <end position="245"/>
    </location>
</feature>
<keyword evidence="3" id="KW-1185">Reference proteome</keyword>
<dbReference type="AlphaFoldDB" id="A0A9P5ZKF9"/>
<evidence type="ECO:0000313" key="3">
    <source>
        <dbReference type="Proteomes" id="UP000807025"/>
    </source>
</evidence>
<dbReference type="Proteomes" id="UP000807025">
    <property type="component" value="Unassembled WGS sequence"/>
</dbReference>
<dbReference type="OrthoDB" id="3089422at2759"/>
<comment type="caution">
    <text evidence="2">The sequence shown here is derived from an EMBL/GenBank/DDBJ whole genome shotgun (WGS) entry which is preliminary data.</text>
</comment>
<proteinExistence type="predicted"/>